<dbReference type="AlphaFoldDB" id="A0A4R6QCS7"/>
<accession>A0A4R6QCS7</accession>
<dbReference type="Proteomes" id="UP000295361">
    <property type="component" value="Unassembled WGS sequence"/>
</dbReference>
<proteinExistence type="predicted"/>
<protein>
    <submittedName>
        <fullName evidence="1">Uncharacterized protein</fullName>
    </submittedName>
</protein>
<organism evidence="1 2">
    <name type="scientific">Roseateles toxinivorans</name>
    <dbReference type="NCBI Taxonomy" id="270368"/>
    <lineage>
        <taxon>Bacteria</taxon>
        <taxon>Pseudomonadati</taxon>
        <taxon>Pseudomonadota</taxon>
        <taxon>Betaproteobacteria</taxon>
        <taxon>Burkholderiales</taxon>
        <taxon>Sphaerotilaceae</taxon>
        <taxon>Roseateles</taxon>
    </lineage>
</organism>
<evidence type="ECO:0000313" key="2">
    <source>
        <dbReference type="Proteomes" id="UP000295361"/>
    </source>
</evidence>
<comment type="caution">
    <text evidence="1">The sequence shown here is derived from an EMBL/GenBank/DDBJ whole genome shotgun (WGS) entry which is preliminary data.</text>
</comment>
<sequence length="136" mass="15130">MEEHDEGFDGLRLVVTPGGLWRAAPVREQPHAVLHDWQVHQLDNGDRHLVGWCEDQQEGRVTSRIVAFDAATRSCKTQSGRVYALRGPAGWNGDAQYVWARWQQLFRVQDPIEVSAEVEKAIAEAAGARGAKGSNQ</sequence>
<keyword evidence="2" id="KW-1185">Reference proteome</keyword>
<evidence type="ECO:0000313" key="1">
    <source>
        <dbReference type="EMBL" id="TDP60448.1"/>
    </source>
</evidence>
<dbReference type="InParanoid" id="A0A4R6QCS7"/>
<name>A0A4R6QCS7_9BURK</name>
<dbReference type="EMBL" id="SNXS01000016">
    <property type="protein sequence ID" value="TDP60448.1"/>
    <property type="molecule type" value="Genomic_DNA"/>
</dbReference>
<reference evidence="1 2" key="1">
    <citation type="submission" date="2019-03" db="EMBL/GenBank/DDBJ databases">
        <title>Genomic Encyclopedia of Type Strains, Phase IV (KMG-IV): sequencing the most valuable type-strain genomes for metagenomic binning, comparative biology and taxonomic classification.</title>
        <authorList>
            <person name="Goeker M."/>
        </authorList>
    </citation>
    <scope>NUCLEOTIDE SEQUENCE [LARGE SCALE GENOMIC DNA]</scope>
    <source>
        <strain evidence="1 2">DSM 16998</strain>
    </source>
</reference>
<gene>
    <name evidence="1" type="ORF">DES47_11648</name>
</gene>